<dbReference type="Proteomes" id="UP000188320">
    <property type="component" value="Unassembled WGS sequence"/>
</dbReference>
<keyword evidence="2" id="KW-1185">Reference proteome</keyword>
<comment type="caution">
    <text evidence="1">The sequence shown here is derived from an EMBL/GenBank/DDBJ whole genome shotgun (WGS) entry which is preliminary data.</text>
</comment>
<reference evidence="2" key="1">
    <citation type="submission" date="2017-01" db="EMBL/GenBank/DDBJ databases">
        <authorList>
            <person name="Wang Y."/>
            <person name="White M."/>
            <person name="Kvist S."/>
            <person name="Moncalvo J.-M."/>
        </authorList>
    </citation>
    <scope>NUCLEOTIDE SEQUENCE [LARGE SCALE GENOMIC DNA]</scope>
    <source>
        <strain evidence="2">COL-18-3</strain>
    </source>
</reference>
<organism evidence="1 2">
    <name type="scientific">Zancudomyces culisetae</name>
    <name type="common">Gut fungus</name>
    <name type="synonym">Smittium culisetae</name>
    <dbReference type="NCBI Taxonomy" id="1213189"/>
    <lineage>
        <taxon>Eukaryota</taxon>
        <taxon>Fungi</taxon>
        <taxon>Fungi incertae sedis</taxon>
        <taxon>Zoopagomycota</taxon>
        <taxon>Kickxellomycotina</taxon>
        <taxon>Harpellomycetes</taxon>
        <taxon>Harpellales</taxon>
        <taxon>Legeriomycetaceae</taxon>
        <taxon>Zancudomyces</taxon>
    </lineage>
</organism>
<accession>A0A1R1PFB6</accession>
<gene>
    <name evidence="1" type="ORF">AX774_g6961</name>
</gene>
<dbReference type="EMBL" id="LSSK01001482">
    <property type="protein sequence ID" value="OMH79619.1"/>
    <property type="molecule type" value="Genomic_DNA"/>
</dbReference>
<feature type="non-terminal residue" evidence="1">
    <location>
        <position position="8"/>
    </location>
</feature>
<evidence type="ECO:0000313" key="1">
    <source>
        <dbReference type="EMBL" id="OMH79619.1"/>
    </source>
</evidence>
<protein>
    <submittedName>
        <fullName evidence="1">Uncharacterized protein</fullName>
    </submittedName>
</protein>
<name>A0A1R1PFB6_ZANCU</name>
<proteinExistence type="predicted"/>
<sequence length="8" mass="803">MATADPTP</sequence>
<evidence type="ECO:0000313" key="2">
    <source>
        <dbReference type="Proteomes" id="UP000188320"/>
    </source>
</evidence>